<dbReference type="RefSeq" id="WP_133765155.1">
    <property type="nucleotide sequence ID" value="NZ_BAAARP010000001.1"/>
</dbReference>
<keyword evidence="1" id="KW-0805">Transcription regulation</keyword>
<dbReference type="InterPro" id="IPR000792">
    <property type="entry name" value="Tscrpt_reg_LuxR_C"/>
</dbReference>
<dbReference type="InterPro" id="IPR016032">
    <property type="entry name" value="Sig_transdc_resp-reg_C-effctor"/>
</dbReference>
<evidence type="ECO:0000313" key="5">
    <source>
        <dbReference type="EMBL" id="TDS80432.1"/>
    </source>
</evidence>
<proteinExistence type="predicted"/>
<protein>
    <submittedName>
        <fullName evidence="5">Regulatory LuxR family protein</fullName>
    </submittedName>
</protein>
<name>A0A4R7FRI2_9MICO</name>
<gene>
    <name evidence="5" type="ORF">CLV52_0996</name>
</gene>
<organism evidence="5 6">
    <name type="scientific">Amnibacterium kyonggiense</name>
    <dbReference type="NCBI Taxonomy" id="595671"/>
    <lineage>
        <taxon>Bacteria</taxon>
        <taxon>Bacillati</taxon>
        <taxon>Actinomycetota</taxon>
        <taxon>Actinomycetes</taxon>
        <taxon>Micrococcales</taxon>
        <taxon>Microbacteriaceae</taxon>
        <taxon>Amnibacterium</taxon>
    </lineage>
</organism>
<dbReference type="OrthoDB" id="3197423at2"/>
<evidence type="ECO:0000256" key="2">
    <source>
        <dbReference type="ARBA" id="ARBA00023125"/>
    </source>
</evidence>
<evidence type="ECO:0000256" key="3">
    <source>
        <dbReference type="ARBA" id="ARBA00023163"/>
    </source>
</evidence>
<dbReference type="PROSITE" id="PS50043">
    <property type="entry name" value="HTH_LUXR_2"/>
    <property type="match status" value="1"/>
</dbReference>
<dbReference type="GO" id="GO:0003677">
    <property type="term" value="F:DNA binding"/>
    <property type="evidence" value="ECO:0007669"/>
    <property type="project" value="UniProtKB-KW"/>
</dbReference>
<reference evidence="5 6" key="1">
    <citation type="submission" date="2019-03" db="EMBL/GenBank/DDBJ databases">
        <title>Genomic Encyclopedia of Archaeal and Bacterial Type Strains, Phase II (KMG-II): from individual species to whole genera.</title>
        <authorList>
            <person name="Goeker M."/>
        </authorList>
    </citation>
    <scope>NUCLEOTIDE SEQUENCE [LARGE SCALE GENOMIC DNA]</scope>
    <source>
        <strain evidence="5 6">DSM 24782</strain>
    </source>
</reference>
<evidence type="ECO:0000313" key="6">
    <source>
        <dbReference type="Proteomes" id="UP000295344"/>
    </source>
</evidence>
<dbReference type="InterPro" id="IPR036388">
    <property type="entry name" value="WH-like_DNA-bd_sf"/>
</dbReference>
<accession>A0A4R7FRI2</accession>
<dbReference type="EMBL" id="SOAM01000001">
    <property type="protein sequence ID" value="TDS80432.1"/>
    <property type="molecule type" value="Genomic_DNA"/>
</dbReference>
<keyword evidence="2" id="KW-0238">DNA-binding</keyword>
<dbReference type="PROSITE" id="PS00622">
    <property type="entry name" value="HTH_LUXR_1"/>
    <property type="match status" value="1"/>
</dbReference>
<keyword evidence="6" id="KW-1185">Reference proteome</keyword>
<dbReference type="Gene3D" id="1.10.10.10">
    <property type="entry name" value="Winged helix-like DNA-binding domain superfamily/Winged helix DNA-binding domain"/>
    <property type="match status" value="1"/>
</dbReference>
<comment type="caution">
    <text evidence="5">The sequence shown here is derived from an EMBL/GenBank/DDBJ whole genome shotgun (WGS) entry which is preliminary data.</text>
</comment>
<dbReference type="PRINTS" id="PR00038">
    <property type="entry name" value="HTHLUXR"/>
</dbReference>
<dbReference type="GO" id="GO:0006355">
    <property type="term" value="P:regulation of DNA-templated transcription"/>
    <property type="evidence" value="ECO:0007669"/>
    <property type="project" value="InterPro"/>
</dbReference>
<sequence length="189" mass="20114">MRPADHAELTAFDARALVAGLPALHEAPDLRALGTAVRRWTGDLIPFDALDVVGSAGGEREAAGLHHRLAIRTPGGGEVLIGLVLGRKRKAFSGRDVAVAALVGPVLGAAADHVRLRAAHREQVTALAVLTHREREVLALVADGRTNRDIADVLFIEARTVEKHVEHIRSKLGARSRADAAARWARATA</sequence>
<dbReference type="CDD" id="cd06170">
    <property type="entry name" value="LuxR_C_like"/>
    <property type="match status" value="1"/>
</dbReference>
<dbReference type="PANTHER" id="PTHR44688:SF16">
    <property type="entry name" value="DNA-BINDING TRANSCRIPTIONAL ACTIVATOR DEVR_DOSR"/>
    <property type="match status" value="1"/>
</dbReference>
<dbReference type="Proteomes" id="UP000295344">
    <property type="component" value="Unassembled WGS sequence"/>
</dbReference>
<dbReference type="SMART" id="SM00421">
    <property type="entry name" value="HTH_LUXR"/>
    <property type="match status" value="1"/>
</dbReference>
<dbReference type="Pfam" id="PF00196">
    <property type="entry name" value="GerE"/>
    <property type="match status" value="1"/>
</dbReference>
<evidence type="ECO:0000259" key="4">
    <source>
        <dbReference type="PROSITE" id="PS50043"/>
    </source>
</evidence>
<feature type="domain" description="HTH luxR-type" evidence="4">
    <location>
        <begin position="123"/>
        <end position="188"/>
    </location>
</feature>
<dbReference type="AlphaFoldDB" id="A0A4R7FRI2"/>
<evidence type="ECO:0000256" key="1">
    <source>
        <dbReference type="ARBA" id="ARBA00023015"/>
    </source>
</evidence>
<dbReference type="PANTHER" id="PTHR44688">
    <property type="entry name" value="DNA-BINDING TRANSCRIPTIONAL ACTIVATOR DEVR_DOSR"/>
    <property type="match status" value="1"/>
</dbReference>
<dbReference type="SUPFAM" id="SSF46894">
    <property type="entry name" value="C-terminal effector domain of the bipartite response regulators"/>
    <property type="match status" value="1"/>
</dbReference>
<keyword evidence="3" id="KW-0804">Transcription</keyword>